<dbReference type="SUPFAM" id="SSF52283">
    <property type="entry name" value="Formate/glycerate dehydrogenase catalytic domain-like"/>
    <property type="match status" value="1"/>
</dbReference>
<dbReference type="PANTHER" id="PTHR43761:SF1">
    <property type="entry name" value="D-ISOMER SPECIFIC 2-HYDROXYACID DEHYDROGENASE CATALYTIC DOMAIN-CONTAINING PROTEIN-RELATED"/>
    <property type="match status" value="1"/>
</dbReference>
<dbReference type="OrthoDB" id="9793626at2"/>
<feature type="domain" description="D-isomer specific 2-hydroxyacid dehydrogenase NAD-binding" evidence="6">
    <location>
        <begin position="108"/>
        <end position="287"/>
    </location>
</feature>
<name>A0A1T4LI14_9HYPH</name>
<dbReference type="CDD" id="cd12162">
    <property type="entry name" value="2-Hacid_dh_4"/>
    <property type="match status" value="1"/>
</dbReference>
<reference evidence="7 8" key="1">
    <citation type="submission" date="2017-02" db="EMBL/GenBank/DDBJ databases">
        <authorList>
            <person name="Peterson S.W."/>
        </authorList>
    </citation>
    <scope>NUCLEOTIDE SEQUENCE [LARGE SCALE GENOMIC DNA]</scope>
    <source>
        <strain evidence="7 8">USBA 369</strain>
    </source>
</reference>
<dbReference type="STRING" id="1365950.SAMN05428963_101229"/>
<sequence length="319" mass="34073">MKIVVLDGYTLNPGDLSWAAFEAFGALSVHDRTPEPAVVERIGEAEAIFTNKTVITRQHLDACPNVRFIGVLATGYNVVDIAAARDRGIVVANVPTYGTASVAQFATALLLELCHHVGAHSEDARSGRWARSEDFCYWTSPLVELAGKTVGIIGFGRIGQAFGRVAQALGMNILAHDEHPNANLEEEGLRYCSLDELYAKSDVISLHCPLFENNRGMINAAAIAKMKKGVFLINTSRGPLINEQDLADALSRGHVGGAGLDVLSSEPPAPDNPLLSAPNCIVTPHIAWAAREARSRIMNTAAENLAAFVGGNPQNVVNS</sequence>
<dbReference type="AlphaFoldDB" id="A0A1T4LI14"/>
<dbReference type="SUPFAM" id="SSF51735">
    <property type="entry name" value="NAD(P)-binding Rossmann-fold domains"/>
    <property type="match status" value="1"/>
</dbReference>
<dbReference type="InterPro" id="IPR029753">
    <property type="entry name" value="D-isomer_DH_CS"/>
</dbReference>
<dbReference type="Proteomes" id="UP000190135">
    <property type="component" value="Unassembled WGS sequence"/>
</dbReference>
<accession>A0A1T4LI14</accession>
<keyword evidence="8" id="KW-1185">Reference proteome</keyword>
<evidence type="ECO:0000256" key="2">
    <source>
        <dbReference type="ARBA" id="ARBA00023002"/>
    </source>
</evidence>
<dbReference type="PROSITE" id="PS00670">
    <property type="entry name" value="D_2_HYDROXYACID_DH_2"/>
    <property type="match status" value="1"/>
</dbReference>
<evidence type="ECO:0000256" key="1">
    <source>
        <dbReference type="ARBA" id="ARBA00005854"/>
    </source>
</evidence>
<dbReference type="PANTHER" id="PTHR43761">
    <property type="entry name" value="D-ISOMER SPECIFIC 2-HYDROXYACID DEHYDROGENASE FAMILY PROTEIN (AFU_ORTHOLOGUE AFUA_1G13630)"/>
    <property type="match status" value="1"/>
</dbReference>
<organism evidence="7 8">
    <name type="scientific">Consotaella salsifontis</name>
    <dbReference type="NCBI Taxonomy" id="1365950"/>
    <lineage>
        <taxon>Bacteria</taxon>
        <taxon>Pseudomonadati</taxon>
        <taxon>Pseudomonadota</taxon>
        <taxon>Alphaproteobacteria</taxon>
        <taxon>Hyphomicrobiales</taxon>
        <taxon>Aurantimonadaceae</taxon>
        <taxon>Consotaella</taxon>
    </lineage>
</organism>
<dbReference type="InterPro" id="IPR029752">
    <property type="entry name" value="D-isomer_DH_CS1"/>
</dbReference>
<gene>
    <name evidence="7" type="ORF">SAMN05428963_101229</name>
</gene>
<dbReference type="RefSeq" id="WP_078706531.1">
    <property type="nucleotide sequence ID" value="NZ_FUXL01000001.1"/>
</dbReference>
<dbReference type="GO" id="GO:0051287">
    <property type="term" value="F:NAD binding"/>
    <property type="evidence" value="ECO:0007669"/>
    <property type="project" value="InterPro"/>
</dbReference>
<dbReference type="Pfam" id="PF02826">
    <property type="entry name" value="2-Hacid_dh_C"/>
    <property type="match status" value="1"/>
</dbReference>
<evidence type="ECO:0000259" key="5">
    <source>
        <dbReference type="Pfam" id="PF00389"/>
    </source>
</evidence>
<evidence type="ECO:0000313" key="8">
    <source>
        <dbReference type="Proteomes" id="UP000190135"/>
    </source>
</evidence>
<dbReference type="InterPro" id="IPR006140">
    <property type="entry name" value="D-isomer_DH_NAD-bd"/>
</dbReference>
<evidence type="ECO:0000313" key="7">
    <source>
        <dbReference type="EMBL" id="SJZ54353.1"/>
    </source>
</evidence>
<dbReference type="Pfam" id="PF00389">
    <property type="entry name" value="2-Hacid_dh"/>
    <property type="match status" value="1"/>
</dbReference>
<evidence type="ECO:0000256" key="4">
    <source>
        <dbReference type="RuleBase" id="RU003719"/>
    </source>
</evidence>
<dbReference type="InterPro" id="IPR006139">
    <property type="entry name" value="D-isomer_2_OHA_DH_cat_dom"/>
</dbReference>
<proteinExistence type="inferred from homology"/>
<protein>
    <submittedName>
        <fullName evidence="7">Glycerate dehydrogenase</fullName>
    </submittedName>
</protein>
<dbReference type="GO" id="GO:0016616">
    <property type="term" value="F:oxidoreductase activity, acting on the CH-OH group of donors, NAD or NADP as acceptor"/>
    <property type="evidence" value="ECO:0007669"/>
    <property type="project" value="InterPro"/>
</dbReference>
<dbReference type="InterPro" id="IPR036291">
    <property type="entry name" value="NAD(P)-bd_dom_sf"/>
</dbReference>
<dbReference type="EMBL" id="FUXL01000001">
    <property type="protein sequence ID" value="SJZ54353.1"/>
    <property type="molecule type" value="Genomic_DNA"/>
</dbReference>
<dbReference type="PROSITE" id="PS00065">
    <property type="entry name" value="D_2_HYDROXYACID_DH_1"/>
    <property type="match status" value="1"/>
</dbReference>
<evidence type="ECO:0000256" key="3">
    <source>
        <dbReference type="ARBA" id="ARBA00023027"/>
    </source>
</evidence>
<comment type="similarity">
    <text evidence="1 4">Belongs to the D-isomer specific 2-hydroxyacid dehydrogenase family.</text>
</comment>
<dbReference type="FunFam" id="3.40.50.720:FF:000203">
    <property type="entry name" value="D-3-phosphoglycerate dehydrogenase (SerA)"/>
    <property type="match status" value="1"/>
</dbReference>
<evidence type="ECO:0000259" key="6">
    <source>
        <dbReference type="Pfam" id="PF02826"/>
    </source>
</evidence>
<dbReference type="InterPro" id="IPR050418">
    <property type="entry name" value="D-iso_2-hydroxyacid_DH_PdxB"/>
</dbReference>
<dbReference type="Gene3D" id="3.40.50.720">
    <property type="entry name" value="NAD(P)-binding Rossmann-like Domain"/>
    <property type="match status" value="2"/>
</dbReference>
<keyword evidence="2 4" id="KW-0560">Oxidoreductase</keyword>
<feature type="domain" description="D-isomer specific 2-hydroxyacid dehydrogenase catalytic" evidence="5">
    <location>
        <begin position="20"/>
        <end position="318"/>
    </location>
</feature>
<dbReference type="PROSITE" id="PS00671">
    <property type="entry name" value="D_2_HYDROXYACID_DH_3"/>
    <property type="match status" value="1"/>
</dbReference>
<keyword evidence="3" id="KW-0520">NAD</keyword>